<keyword evidence="2" id="KW-1185">Reference proteome</keyword>
<evidence type="ECO:0000313" key="2">
    <source>
        <dbReference type="Proteomes" id="UP000001542"/>
    </source>
</evidence>
<dbReference type="AlphaFoldDB" id="A2E3P9"/>
<sequence length="157" mass="17872">MFSFFLTSSLSQQYKIIGIDQDQNRIPYASFNLDTNTKTIRPEKLTTNVFEANQIRVFEIQRPDGQNLTIDAPKFTTTISFNLYTNFQNYPVAFEVTSSSNRKSANEVTIRLKTPSKEYPPHPFVQEQPASGGFPWPLIILGFIILSLCMRNMAPPA</sequence>
<dbReference type="InParanoid" id="A2E3P9"/>
<dbReference type="Proteomes" id="UP000001542">
    <property type="component" value="Unassembled WGS sequence"/>
</dbReference>
<dbReference type="EMBL" id="DS113297">
    <property type="protein sequence ID" value="EAY12687.1"/>
    <property type="molecule type" value="Genomic_DNA"/>
</dbReference>
<name>A2E3P9_TRIV3</name>
<reference evidence="1" key="1">
    <citation type="submission" date="2006-10" db="EMBL/GenBank/DDBJ databases">
        <authorList>
            <person name="Amadeo P."/>
            <person name="Zhao Q."/>
            <person name="Wortman J."/>
            <person name="Fraser-Liggett C."/>
            <person name="Carlton J."/>
        </authorList>
    </citation>
    <scope>NUCLEOTIDE SEQUENCE</scope>
    <source>
        <strain evidence="1">G3</strain>
    </source>
</reference>
<dbReference type="RefSeq" id="XP_001324910.1">
    <property type="nucleotide sequence ID" value="XM_001324875.1"/>
</dbReference>
<protein>
    <submittedName>
        <fullName evidence="1">Uncharacterized protein</fullName>
    </submittedName>
</protein>
<dbReference type="KEGG" id="tva:4770655"/>
<dbReference type="VEuPathDB" id="TrichDB:TVAGG3_0507750"/>
<organism evidence="1 2">
    <name type="scientific">Trichomonas vaginalis (strain ATCC PRA-98 / G3)</name>
    <dbReference type="NCBI Taxonomy" id="412133"/>
    <lineage>
        <taxon>Eukaryota</taxon>
        <taxon>Metamonada</taxon>
        <taxon>Parabasalia</taxon>
        <taxon>Trichomonadida</taxon>
        <taxon>Trichomonadidae</taxon>
        <taxon>Trichomonas</taxon>
    </lineage>
</organism>
<proteinExistence type="predicted"/>
<accession>A2E3P9</accession>
<reference evidence="1" key="2">
    <citation type="journal article" date="2007" name="Science">
        <title>Draft genome sequence of the sexually transmitted pathogen Trichomonas vaginalis.</title>
        <authorList>
            <person name="Carlton J.M."/>
            <person name="Hirt R.P."/>
            <person name="Silva J.C."/>
            <person name="Delcher A.L."/>
            <person name="Schatz M."/>
            <person name="Zhao Q."/>
            <person name="Wortman J.R."/>
            <person name="Bidwell S.L."/>
            <person name="Alsmark U.C.M."/>
            <person name="Besteiro S."/>
            <person name="Sicheritz-Ponten T."/>
            <person name="Noel C.J."/>
            <person name="Dacks J.B."/>
            <person name="Foster P.G."/>
            <person name="Simillion C."/>
            <person name="Van de Peer Y."/>
            <person name="Miranda-Saavedra D."/>
            <person name="Barton G.J."/>
            <person name="Westrop G.D."/>
            <person name="Mueller S."/>
            <person name="Dessi D."/>
            <person name="Fiori P.L."/>
            <person name="Ren Q."/>
            <person name="Paulsen I."/>
            <person name="Zhang H."/>
            <person name="Bastida-Corcuera F.D."/>
            <person name="Simoes-Barbosa A."/>
            <person name="Brown M.T."/>
            <person name="Hayes R.D."/>
            <person name="Mukherjee M."/>
            <person name="Okumura C.Y."/>
            <person name="Schneider R."/>
            <person name="Smith A.J."/>
            <person name="Vanacova S."/>
            <person name="Villalvazo M."/>
            <person name="Haas B.J."/>
            <person name="Pertea M."/>
            <person name="Feldblyum T.V."/>
            <person name="Utterback T.R."/>
            <person name="Shu C.L."/>
            <person name="Osoegawa K."/>
            <person name="de Jong P.J."/>
            <person name="Hrdy I."/>
            <person name="Horvathova L."/>
            <person name="Zubacova Z."/>
            <person name="Dolezal P."/>
            <person name="Malik S.B."/>
            <person name="Logsdon J.M. Jr."/>
            <person name="Henze K."/>
            <person name="Gupta A."/>
            <person name="Wang C.C."/>
            <person name="Dunne R.L."/>
            <person name="Upcroft J.A."/>
            <person name="Upcroft P."/>
            <person name="White O."/>
            <person name="Salzberg S.L."/>
            <person name="Tang P."/>
            <person name="Chiu C.-H."/>
            <person name="Lee Y.-S."/>
            <person name="Embley T.M."/>
            <person name="Coombs G.H."/>
            <person name="Mottram J.C."/>
            <person name="Tachezy J."/>
            <person name="Fraser-Liggett C.M."/>
            <person name="Johnson P.J."/>
        </authorList>
    </citation>
    <scope>NUCLEOTIDE SEQUENCE [LARGE SCALE GENOMIC DNA]</scope>
    <source>
        <strain evidence="1">G3</strain>
    </source>
</reference>
<gene>
    <name evidence="1" type="ORF">TVAG_117090</name>
</gene>
<dbReference type="VEuPathDB" id="TrichDB:TVAG_117090"/>
<evidence type="ECO:0000313" key="1">
    <source>
        <dbReference type="EMBL" id="EAY12687.1"/>
    </source>
</evidence>